<proteinExistence type="predicted"/>
<dbReference type="AlphaFoldDB" id="A0A5N7JTC8"/>
<name>A0A5N7JTC8_9PSED</name>
<protein>
    <recommendedName>
        <fullName evidence="3">ParB/Sulfiredoxin domain-containing protein</fullName>
    </recommendedName>
</protein>
<accession>A0A5N7JTC8</accession>
<organism evidence="1 2">
    <name type="scientific">Pseudomonas kitaguniensis</name>
    <dbReference type="NCBI Taxonomy" id="2607908"/>
    <lineage>
        <taxon>Bacteria</taxon>
        <taxon>Pseudomonadati</taxon>
        <taxon>Pseudomonadota</taxon>
        <taxon>Gammaproteobacteria</taxon>
        <taxon>Pseudomonadales</taxon>
        <taxon>Pseudomonadaceae</taxon>
        <taxon>Pseudomonas</taxon>
    </lineage>
</organism>
<sequence>MGQVEIEFISLDKLFLDPLNPRLGRNVATANVKQEVILDVMNDWTLDELAISFIESGFWPQEALLVVEEPIYGSPGLVVLEGNRRLAALKKLKQAVDGQSKEKKWKEIAASADKLAPDFFDRIPFIRVADRKDVSAFLGFRHVTGIKEWDPAEKAQFIAYLIERENLSYEEVMRKIGSKTPTVRSHYIAYKLLLQLEDTEGVAIEKIEDKFSVLYLSLRTAGVQKYLGIDIKASPDVARVPVAQDAEQKLYNYAKWMFGDEKNPPLFSDSRNIDKFGKVLLSAEAVNYLENSQSPNFDFALKKAGGDTDEIITLLSQAGDNIEISFSTLHMHQDDKDVYSVAKRLAMHLVQITKIFPDLKKMVEEKI</sequence>
<evidence type="ECO:0008006" key="3">
    <source>
        <dbReference type="Google" id="ProtNLM"/>
    </source>
</evidence>
<gene>
    <name evidence="1" type="ORF">F0170_11485</name>
</gene>
<evidence type="ECO:0000313" key="1">
    <source>
        <dbReference type="EMBL" id="MPQ84556.1"/>
    </source>
</evidence>
<comment type="caution">
    <text evidence="1">The sequence shown here is derived from an EMBL/GenBank/DDBJ whole genome shotgun (WGS) entry which is preliminary data.</text>
</comment>
<evidence type="ECO:0000313" key="2">
    <source>
        <dbReference type="Proteomes" id="UP000325438"/>
    </source>
</evidence>
<reference evidence="1 2" key="1">
    <citation type="submission" date="2019-09" db="EMBL/GenBank/DDBJ databases">
        <title>The draft genomes of Allium pathogen Pseudomonas sp.</title>
        <authorList>
            <person name="Fujikawa T."/>
            <person name="Sawada H."/>
        </authorList>
    </citation>
    <scope>NUCLEOTIDE SEQUENCE [LARGE SCALE GENOMIC DNA]</scope>
    <source>
        <strain evidence="1 2">MAFF 730085</strain>
    </source>
</reference>
<dbReference type="EMBL" id="VUBA01000060">
    <property type="protein sequence ID" value="MPQ84556.1"/>
    <property type="molecule type" value="Genomic_DNA"/>
</dbReference>
<dbReference type="RefSeq" id="WP_152749417.1">
    <property type="nucleotide sequence ID" value="NZ_VUBA01000060.1"/>
</dbReference>
<dbReference type="Proteomes" id="UP000325438">
    <property type="component" value="Unassembled WGS sequence"/>
</dbReference>